<reference evidence="1 2" key="1">
    <citation type="submission" date="2021-06" db="EMBL/GenBank/DDBJ databases">
        <title>Caerostris darwini draft genome.</title>
        <authorList>
            <person name="Kono N."/>
            <person name="Arakawa K."/>
        </authorList>
    </citation>
    <scope>NUCLEOTIDE SEQUENCE [LARGE SCALE GENOMIC DNA]</scope>
</reference>
<proteinExistence type="predicted"/>
<evidence type="ECO:0000313" key="1">
    <source>
        <dbReference type="EMBL" id="GIX77904.1"/>
    </source>
</evidence>
<evidence type="ECO:0000313" key="2">
    <source>
        <dbReference type="Proteomes" id="UP001054837"/>
    </source>
</evidence>
<protein>
    <submittedName>
        <fullName evidence="1">Uncharacterized protein</fullName>
    </submittedName>
</protein>
<comment type="caution">
    <text evidence="1">The sequence shown here is derived from an EMBL/GenBank/DDBJ whole genome shotgun (WGS) entry which is preliminary data.</text>
</comment>
<organism evidence="1 2">
    <name type="scientific">Caerostris darwini</name>
    <dbReference type="NCBI Taxonomy" id="1538125"/>
    <lineage>
        <taxon>Eukaryota</taxon>
        <taxon>Metazoa</taxon>
        <taxon>Ecdysozoa</taxon>
        <taxon>Arthropoda</taxon>
        <taxon>Chelicerata</taxon>
        <taxon>Arachnida</taxon>
        <taxon>Araneae</taxon>
        <taxon>Araneomorphae</taxon>
        <taxon>Entelegynae</taxon>
        <taxon>Araneoidea</taxon>
        <taxon>Araneidae</taxon>
        <taxon>Caerostris</taxon>
    </lineage>
</organism>
<name>A0AAV4MZI1_9ARAC</name>
<gene>
    <name evidence="1" type="ORF">CDAR_373291</name>
</gene>
<accession>A0AAV4MZI1</accession>
<dbReference type="EMBL" id="BPLQ01001058">
    <property type="protein sequence ID" value="GIX77904.1"/>
    <property type="molecule type" value="Genomic_DNA"/>
</dbReference>
<dbReference type="AlphaFoldDB" id="A0AAV4MZI1"/>
<keyword evidence="2" id="KW-1185">Reference proteome</keyword>
<sequence length="178" mass="20556">MLCFGMDGTEFELRSHQKLQDKRNPHTPKIDLQYVISISLTKTVFLLRYSPRIKLRIHLFRSPASSSSSFLIPYSRSSINDRPFVTFLRQVNCWDLLRESEDFVVFGDRLANKGDNTMLILVGRLMSIEEFDCSRLGYLNECEDFIVFCKIAIEGENGSMVIFVVVLEIASAEIFQRI</sequence>
<dbReference type="Proteomes" id="UP001054837">
    <property type="component" value="Unassembled WGS sequence"/>
</dbReference>